<proteinExistence type="predicted"/>
<reference evidence="2" key="1">
    <citation type="submission" date="2021-01" db="EMBL/GenBank/DDBJ databases">
        <title>Whole genome shotgun sequence of Spirilliplanes yamanashiensis NBRC 15828.</title>
        <authorList>
            <person name="Komaki H."/>
            <person name="Tamura T."/>
        </authorList>
    </citation>
    <scope>NUCLEOTIDE SEQUENCE</scope>
    <source>
        <strain evidence="2">NBRC 15828</strain>
    </source>
</reference>
<keyword evidence="3" id="KW-1185">Reference proteome</keyword>
<evidence type="ECO:0000313" key="3">
    <source>
        <dbReference type="Proteomes" id="UP000652013"/>
    </source>
</evidence>
<accession>A0A8J3YBM2</accession>
<dbReference type="AlphaFoldDB" id="A0A8J3YBM2"/>
<sequence length="57" mass="5909">MRITVSIPPTAAGSGPTWAIVGQVSDEVVGRLGRVRDSVVTRGSSPARGGPRTLHQN</sequence>
<dbReference type="EMBL" id="BOOY01000030">
    <property type="protein sequence ID" value="GIJ04914.1"/>
    <property type="molecule type" value="Genomic_DNA"/>
</dbReference>
<organism evidence="2 3">
    <name type="scientific">Spirilliplanes yamanashiensis</name>
    <dbReference type="NCBI Taxonomy" id="42233"/>
    <lineage>
        <taxon>Bacteria</taxon>
        <taxon>Bacillati</taxon>
        <taxon>Actinomycetota</taxon>
        <taxon>Actinomycetes</taxon>
        <taxon>Micromonosporales</taxon>
        <taxon>Micromonosporaceae</taxon>
        <taxon>Spirilliplanes</taxon>
    </lineage>
</organism>
<name>A0A8J3YBM2_9ACTN</name>
<evidence type="ECO:0000256" key="1">
    <source>
        <dbReference type="SAM" id="MobiDB-lite"/>
    </source>
</evidence>
<dbReference type="Proteomes" id="UP000652013">
    <property type="component" value="Unassembled WGS sequence"/>
</dbReference>
<feature type="region of interest" description="Disordered" evidence="1">
    <location>
        <begin position="38"/>
        <end position="57"/>
    </location>
</feature>
<comment type="caution">
    <text evidence="2">The sequence shown here is derived from an EMBL/GenBank/DDBJ whole genome shotgun (WGS) entry which is preliminary data.</text>
</comment>
<evidence type="ECO:0000313" key="2">
    <source>
        <dbReference type="EMBL" id="GIJ04914.1"/>
    </source>
</evidence>
<protein>
    <submittedName>
        <fullName evidence="2">Uncharacterized protein</fullName>
    </submittedName>
</protein>
<gene>
    <name evidence="2" type="ORF">Sya03_42660</name>
</gene>